<evidence type="ECO:0000256" key="1">
    <source>
        <dbReference type="SAM" id="SignalP"/>
    </source>
</evidence>
<dbReference type="InterPro" id="IPR005183">
    <property type="entry name" value="DUF305_CopM-like"/>
</dbReference>
<feature type="domain" description="DUF305" evidence="2">
    <location>
        <begin position="37"/>
        <end position="124"/>
    </location>
</feature>
<name>A0A4S3ZRY6_9HYPH</name>
<organism evidence="3 4">
    <name type="scientific">Allorhizobium terrae</name>
    <dbReference type="NCBI Taxonomy" id="1848972"/>
    <lineage>
        <taxon>Bacteria</taxon>
        <taxon>Pseudomonadati</taxon>
        <taxon>Pseudomonadota</taxon>
        <taxon>Alphaproteobacteria</taxon>
        <taxon>Hyphomicrobiales</taxon>
        <taxon>Rhizobiaceae</taxon>
        <taxon>Rhizobium/Agrobacterium group</taxon>
        <taxon>Allorhizobium</taxon>
    </lineage>
</organism>
<keyword evidence="1" id="KW-0732">Signal</keyword>
<evidence type="ECO:0000259" key="2">
    <source>
        <dbReference type="Pfam" id="PF03713"/>
    </source>
</evidence>
<reference evidence="3 4" key="1">
    <citation type="submission" date="2019-04" db="EMBL/GenBank/DDBJ databases">
        <title>Rhizobium terrae sp. nov., isolated from a paddy soil.</title>
        <authorList>
            <person name="Lin S.-Y."/>
            <person name="Hameed A."/>
            <person name="Huang H.-I."/>
            <person name="Young C.-C."/>
        </authorList>
    </citation>
    <scope>NUCLEOTIDE SEQUENCE [LARGE SCALE GENOMIC DNA]</scope>
    <source>
        <strain evidence="3 4">CC-HIH110</strain>
    </source>
</reference>
<dbReference type="Proteomes" id="UP000310754">
    <property type="component" value="Unassembled WGS sequence"/>
</dbReference>
<dbReference type="RefSeq" id="WP_190236611.1">
    <property type="nucleotide sequence ID" value="NZ_SSOA01000009.1"/>
</dbReference>
<dbReference type="Gene3D" id="1.20.1260.10">
    <property type="match status" value="1"/>
</dbReference>
<sequence>MMMKKLIFVASMLLASTYAMAEDTMPGMQHDMPMAAGGKSHGKSDSPSTAAFMEANAKMHKAMSISMTGNADVDFVRGMIGHHQGAIDMARIELQYGKDEKIRKLAEEIIKAQEGEIAMMKAWLKAHGK</sequence>
<comment type="caution">
    <text evidence="3">The sequence shown here is derived from an EMBL/GenBank/DDBJ whole genome shotgun (WGS) entry which is preliminary data.</text>
</comment>
<evidence type="ECO:0000313" key="3">
    <source>
        <dbReference type="EMBL" id="THF48289.1"/>
    </source>
</evidence>
<feature type="signal peptide" evidence="1">
    <location>
        <begin position="1"/>
        <end position="21"/>
    </location>
</feature>
<evidence type="ECO:0000313" key="4">
    <source>
        <dbReference type="Proteomes" id="UP000310754"/>
    </source>
</evidence>
<accession>A0A4S3ZRY6</accession>
<feature type="chain" id="PRO_5020611203" evidence="1">
    <location>
        <begin position="22"/>
        <end position="129"/>
    </location>
</feature>
<dbReference type="EMBL" id="SSOA01000009">
    <property type="protein sequence ID" value="THF48289.1"/>
    <property type="molecule type" value="Genomic_DNA"/>
</dbReference>
<proteinExistence type="predicted"/>
<keyword evidence="4" id="KW-1185">Reference proteome</keyword>
<protein>
    <submittedName>
        <fullName evidence="3">DUF305 domain-containing protein</fullName>
    </submittedName>
</protein>
<dbReference type="InterPro" id="IPR012347">
    <property type="entry name" value="Ferritin-like"/>
</dbReference>
<dbReference type="Pfam" id="PF03713">
    <property type="entry name" value="DUF305"/>
    <property type="match status" value="1"/>
</dbReference>
<dbReference type="AlphaFoldDB" id="A0A4S3ZRY6"/>
<dbReference type="PANTHER" id="PTHR36933">
    <property type="entry name" value="SLL0788 PROTEIN"/>
    <property type="match status" value="1"/>
</dbReference>
<dbReference type="PANTHER" id="PTHR36933:SF1">
    <property type="entry name" value="SLL0788 PROTEIN"/>
    <property type="match status" value="1"/>
</dbReference>
<gene>
    <name evidence="3" type="ORF">E6C51_15415</name>
</gene>